<dbReference type="Proteomes" id="UP000548867">
    <property type="component" value="Unassembled WGS sequence"/>
</dbReference>
<sequence>MSFHQITDQPAQDAFVRFREGVGQRFVVTIDTEEEFDWTKPLTRTRHRVDTVSRLRKFQQFCEGFGIVPIYLIDYPVATSALAAELLRDAVIAGRAEVGVQLHPWVNPPYEEEVNQYNSFSGNLPFALERAKFLKLHTTIAENFGAAPMIYRAGRYGIGPNTADVLHEAGVAIDTSVRSRFDYSGWGGPNFRDLTLRPYWVGEPGRLMEMPLTTVFSGLLRRYGQWLYPKLSRFDRLRGAMARVGLLERIPLTPEGVTVGEALRAVNIAVDEDLPVIVLSFHSPSLCPGHTPYVRTEADLDEMYEWWRQVFELLIARGVKPTSVREVMETTLFD</sequence>
<gene>
    <name evidence="1" type="ORF">GGR38_001493</name>
</gene>
<dbReference type="SUPFAM" id="SSF88713">
    <property type="entry name" value="Glycoside hydrolase/deacetylase"/>
    <property type="match status" value="1"/>
</dbReference>
<organism evidence="1 2">
    <name type="scientific">Novosphingobium sediminicola</name>
    <dbReference type="NCBI Taxonomy" id="563162"/>
    <lineage>
        <taxon>Bacteria</taxon>
        <taxon>Pseudomonadati</taxon>
        <taxon>Pseudomonadota</taxon>
        <taxon>Alphaproteobacteria</taxon>
        <taxon>Sphingomonadales</taxon>
        <taxon>Sphingomonadaceae</taxon>
        <taxon>Novosphingobium</taxon>
    </lineage>
</organism>
<dbReference type="AlphaFoldDB" id="A0A7W6CDI2"/>
<dbReference type="Gene3D" id="3.20.20.370">
    <property type="entry name" value="Glycoside hydrolase/deacetylase"/>
    <property type="match status" value="1"/>
</dbReference>
<evidence type="ECO:0000313" key="1">
    <source>
        <dbReference type="EMBL" id="MBB3954554.1"/>
    </source>
</evidence>
<dbReference type="EMBL" id="JACIDX010000005">
    <property type="protein sequence ID" value="MBB3954554.1"/>
    <property type="molecule type" value="Genomic_DNA"/>
</dbReference>
<dbReference type="CDD" id="cd10935">
    <property type="entry name" value="CE4_WalW"/>
    <property type="match status" value="1"/>
</dbReference>
<name>A0A7W6CDI2_9SPHN</name>
<reference evidence="1 2" key="1">
    <citation type="submission" date="2020-08" db="EMBL/GenBank/DDBJ databases">
        <title>Genomic Encyclopedia of Type Strains, Phase IV (KMG-IV): sequencing the most valuable type-strain genomes for metagenomic binning, comparative biology and taxonomic classification.</title>
        <authorList>
            <person name="Goeker M."/>
        </authorList>
    </citation>
    <scope>NUCLEOTIDE SEQUENCE [LARGE SCALE GENOMIC DNA]</scope>
    <source>
        <strain evidence="1 2">DSM 27057</strain>
    </source>
</reference>
<dbReference type="GO" id="GO:0005975">
    <property type="term" value="P:carbohydrate metabolic process"/>
    <property type="evidence" value="ECO:0007669"/>
    <property type="project" value="InterPro"/>
</dbReference>
<evidence type="ECO:0008006" key="3">
    <source>
        <dbReference type="Google" id="ProtNLM"/>
    </source>
</evidence>
<comment type="caution">
    <text evidence="1">The sequence shown here is derived from an EMBL/GenBank/DDBJ whole genome shotgun (WGS) entry which is preliminary data.</text>
</comment>
<proteinExistence type="predicted"/>
<keyword evidence="2" id="KW-1185">Reference proteome</keyword>
<accession>A0A7W6CDI2</accession>
<dbReference type="InterPro" id="IPR011330">
    <property type="entry name" value="Glyco_hydro/deAcase_b/a-brl"/>
</dbReference>
<dbReference type="RefSeq" id="WP_221227037.1">
    <property type="nucleotide sequence ID" value="NZ_JACIDX010000005.1"/>
</dbReference>
<evidence type="ECO:0000313" key="2">
    <source>
        <dbReference type="Proteomes" id="UP000548867"/>
    </source>
</evidence>
<protein>
    <recommendedName>
        <fullName evidence="3">WalW protein</fullName>
    </recommendedName>
</protein>